<dbReference type="PANTHER" id="PTHR43190:SF3">
    <property type="entry name" value="N-ACETYL-D-GLUCOSAMINE KINASE"/>
    <property type="match status" value="1"/>
</dbReference>
<protein>
    <submittedName>
        <fullName evidence="2">N-acetylglucosamine kinase</fullName>
    </submittedName>
</protein>
<dbReference type="InterPro" id="IPR052519">
    <property type="entry name" value="Euk-type_GlcNAc_Kinase"/>
</dbReference>
<evidence type="ECO:0000313" key="3">
    <source>
        <dbReference type="Proteomes" id="UP000321389"/>
    </source>
</evidence>
<evidence type="ECO:0000259" key="1">
    <source>
        <dbReference type="Pfam" id="PF01869"/>
    </source>
</evidence>
<dbReference type="CDD" id="cd24082">
    <property type="entry name" value="ASKHA_NBD_GspK-like"/>
    <property type="match status" value="1"/>
</dbReference>
<dbReference type="EMBL" id="CP042301">
    <property type="protein sequence ID" value="QDZ01906.1"/>
    <property type="molecule type" value="Genomic_DNA"/>
</dbReference>
<dbReference type="InterPro" id="IPR002731">
    <property type="entry name" value="ATPase_BadF"/>
</dbReference>
<dbReference type="AlphaFoldDB" id="A0A5B8L1V2"/>
<dbReference type="SUPFAM" id="SSF53067">
    <property type="entry name" value="Actin-like ATPase domain"/>
    <property type="match status" value="2"/>
</dbReference>
<name>A0A5B8L1V2_9HYPH</name>
<gene>
    <name evidence="2" type="ORF">FQ775_16825</name>
</gene>
<dbReference type="Proteomes" id="UP000321389">
    <property type="component" value="Chromosome"/>
</dbReference>
<organism evidence="2 3">
    <name type="scientific">Nitratireductor mangrovi</name>
    <dbReference type="NCBI Taxonomy" id="2599600"/>
    <lineage>
        <taxon>Bacteria</taxon>
        <taxon>Pseudomonadati</taxon>
        <taxon>Pseudomonadota</taxon>
        <taxon>Alphaproteobacteria</taxon>
        <taxon>Hyphomicrobiales</taxon>
        <taxon>Phyllobacteriaceae</taxon>
        <taxon>Nitratireductor</taxon>
    </lineage>
</organism>
<sequence>MRLVLGIDGGGTNCRAALATMAGVVIGRGAGGPANIMTDLEGTRDSVIEAARNAFSDAGADFAGAAETDAVLGLAGANVADLGDRLTAMLPFRESACESDALIALHGALGEHDGAIAIIGTGSVFMVRHDGQSRAIGGWGFALSDLGSGARLGRELLEESLLAHDGIRTGTGLTRAVLERFDNDPRKVVRFAAGARPRDYGQFAPLVFEHAPVGDPTAERLLSRSVRQIEEALAALGLRDGDRLCLLGGLAKQIAPRLSAPFKAFLAEPLADALGGAVALAVKRYGETAVAR</sequence>
<keyword evidence="3" id="KW-1185">Reference proteome</keyword>
<dbReference type="GO" id="GO:0016301">
    <property type="term" value="F:kinase activity"/>
    <property type="evidence" value="ECO:0007669"/>
    <property type="project" value="UniProtKB-KW"/>
</dbReference>
<dbReference type="Gene3D" id="3.30.420.40">
    <property type="match status" value="2"/>
</dbReference>
<dbReference type="KEGG" id="niy:FQ775_16825"/>
<feature type="domain" description="ATPase BadF/BadG/BcrA/BcrD type" evidence="1">
    <location>
        <begin position="5"/>
        <end position="253"/>
    </location>
</feature>
<keyword evidence="2" id="KW-0418">Kinase</keyword>
<keyword evidence="2" id="KW-0808">Transferase</keyword>
<evidence type="ECO:0000313" key="2">
    <source>
        <dbReference type="EMBL" id="QDZ01906.1"/>
    </source>
</evidence>
<dbReference type="OrthoDB" id="63487at2"/>
<accession>A0A5B8L1V2</accession>
<dbReference type="RefSeq" id="WP_146300547.1">
    <property type="nucleotide sequence ID" value="NZ_CP042301.2"/>
</dbReference>
<dbReference type="Pfam" id="PF01869">
    <property type="entry name" value="BcrAD_BadFG"/>
    <property type="match status" value="1"/>
</dbReference>
<dbReference type="PANTHER" id="PTHR43190">
    <property type="entry name" value="N-ACETYL-D-GLUCOSAMINE KINASE"/>
    <property type="match status" value="1"/>
</dbReference>
<dbReference type="InterPro" id="IPR043129">
    <property type="entry name" value="ATPase_NBD"/>
</dbReference>
<proteinExistence type="predicted"/>
<reference evidence="2" key="1">
    <citation type="submission" date="2020-04" db="EMBL/GenBank/DDBJ databases">
        <title>Nitratireductor sp. nov. isolated from mangrove soil.</title>
        <authorList>
            <person name="Ye Y."/>
        </authorList>
    </citation>
    <scope>NUCLEOTIDE SEQUENCE</scope>
    <source>
        <strain evidence="2">SY7</strain>
    </source>
</reference>